<dbReference type="AlphaFoldDB" id="A0A1I1NW06"/>
<evidence type="ECO:0000256" key="5">
    <source>
        <dbReference type="PROSITE-ProRule" id="PRU01248"/>
    </source>
</evidence>
<dbReference type="GO" id="GO:0006310">
    <property type="term" value="P:DNA recombination"/>
    <property type="evidence" value="ECO:0007669"/>
    <property type="project" value="UniProtKB-KW"/>
</dbReference>
<feature type="domain" description="Core-binding (CB)" evidence="7">
    <location>
        <begin position="121"/>
        <end position="200"/>
    </location>
</feature>
<evidence type="ECO:0000256" key="4">
    <source>
        <dbReference type="ARBA" id="ARBA00023172"/>
    </source>
</evidence>
<dbReference type="GO" id="GO:0003677">
    <property type="term" value="F:DNA binding"/>
    <property type="evidence" value="ECO:0007669"/>
    <property type="project" value="UniProtKB-UniRule"/>
</dbReference>
<protein>
    <submittedName>
        <fullName evidence="8">Site-specific recombinase XerD</fullName>
    </submittedName>
</protein>
<dbReference type="Pfam" id="PF13102">
    <property type="entry name" value="Phage_int_SAM_5"/>
    <property type="match status" value="1"/>
</dbReference>
<evidence type="ECO:0000259" key="6">
    <source>
        <dbReference type="PROSITE" id="PS51898"/>
    </source>
</evidence>
<dbReference type="RefSeq" id="WP_221405428.1">
    <property type="nucleotide sequence ID" value="NZ_FOLE01000021.1"/>
</dbReference>
<keyword evidence="3 5" id="KW-0238">DNA-binding</keyword>
<evidence type="ECO:0000313" key="8">
    <source>
        <dbReference type="EMBL" id="SFD01615.1"/>
    </source>
</evidence>
<dbReference type="InterPro" id="IPR002104">
    <property type="entry name" value="Integrase_catalytic"/>
</dbReference>
<keyword evidence="9" id="KW-1185">Reference proteome</keyword>
<evidence type="ECO:0000313" key="9">
    <source>
        <dbReference type="Proteomes" id="UP000199514"/>
    </source>
</evidence>
<dbReference type="Proteomes" id="UP000199514">
    <property type="component" value="Unassembled WGS sequence"/>
</dbReference>
<dbReference type="PROSITE" id="PS51900">
    <property type="entry name" value="CB"/>
    <property type="match status" value="1"/>
</dbReference>
<dbReference type="PANTHER" id="PTHR30349">
    <property type="entry name" value="PHAGE INTEGRASE-RELATED"/>
    <property type="match status" value="1"/>
</dbReference>
<dbReference type="CDD" id="cd01185">
    <property type="entry name" value="INTN1_C_like"/>
    <property type="match status" value="1"/>
</dbReference>
<gene>
    <name evidence="8" type="ORF">SAMN05421780_1216</name>
</gene>
<dbReference type="PROSITE" id="PS51898">
    <property type="entry name" value="TYR_RECOMBINASE"/>
    <property type="match status" value="1"/>
</dbReference>
<dbReference type="Gene3D" id="1.10.150.130">
    <property type="match status" value="1"/>
</dbReference>
<sequence length="425" mass="48524">SIKIVSIFIVNIMENTATIAVAIDKRRQKVDGTFPLKLRITFRKERQYISIDESVSLADWDKLKTASVRGEQLKKLKIKITAIEHKAQLILSTMGVFTFRRFIELYNGKSANAAVSRKVINYFQTFIDNLLDEGRIKSAWGFNGALNSLRQYAGTKNLYFEDITPSFLRKYEDALLKKGLKPGSIGFYTTSIRTIFNAAIADGIVSKDFYPFGRKKYQPLKSVNVKKALPLADIMKIIHYTPQDPQGKEAFARDLWVFSYLCNGINVKDICNLQYSNIDGDRLTFMRQKTANKLRSNPRLIQAHLPPIAQEIIARWGQKPCLPNTYIFPFYTDEQSALQKAVKTSNIIYTVNKFMKQIREELGISKHITTYTARHSFSTVLKRSGASIEYISESLGHTNTAITEVYLASFEDDTRKEMSKRLLGE</sequence>
<dbReference type="InterPro" id="IPR011010">
    <property type="entry name" value="DNA_brk_join_enz"/>
</dbReference>
<name>A0A1I1NW06_9BACT</name>
<proteinExistence type="inferred from homology"/>
<dbReference type="InterPro" id="IPR044068">
    <property type="entry name" value="CB"/>
</dbReference>
<dbReference type="InterPro" id="IPR010998">
    <property type="entry name" value="Integrase_recombinase_N"/>
</dbReference>
<dbReference type="InterPro" id="IPR050090">
    <property type="entry name" value="Tyrosine_recombinase_XerCD"/>
</dbReference>
<dbReference type="SUPFAM" id="SSF56349">
    <property type="entry name" value="DNA breaking-rejoining enzymes"/>
    <property type="match status" value="1"/>
</dbReference>
<reference evidence="8 9" key="1">
    <citation type="submission" date="2016-10" db="EMBL/GenBank/DDBJ databases">
        <authorList>
            <person name="de Groot N.N."/>
        </authorList>
    </citation>
    <scope>NUCLEOTIDE SEQUENCE [LARGE SCALE GENOMIC DNA]</scope>
    <source>
        <strain evidence="8 9">DSM 6793</strain>
    </source>
</reference>
<dbReference type="Gene3D" id="1.10.443.10">
    <property type="entry name" value="Intergrase catalytic core"/>
    <property type="match status" value="1"/>
</dbReference>
<dbReference type="STRING" id="927664.SAMN05421780_1216"/>
<dbReference type="Pfam" id="PF00589">
    <property type="entry name" value="Phage_integrase"/>
    <property type="match status" value="1"/>
</dbReference>
<dbReference type="InterPro" id="IPR013762">
    <property type="entry name" value="Integrase-like_cat_sf"/>
</dbReference>
<dbReference type="GO" id="GO:0015074">
    <property type="term" value="P:DNA integration"/>
    <property type="evidence" value="ECO:0007669"/>
    <property type="project" value="UniProtKB-KW"/>
</dbReference>
<evidence type="ECO:0000256" key="2">
    <source>
        <dbReference type="ARBA" id="ARBA00022908"/>
    </source>
</evidence>
<keyword evidence="4" id="KW-0233">DNA recombination</keyword>
<dbReference type="Pfam" id="PF17293">
    <property type="entry name" value="Arm-DNA-bind_5"/>
    <property type="match status" value="1"/>
</dbReference>
<dbReference type="InterPro" id="IPR025269">
    <property type="entry name" value="SAM-like_dom"/>
</dbReference>
<keyword evidence="2" id="KW-0229">DNA integration</keyword>
<dbReference type="EMBL" id="FOLE01000021">
    <property type="protein sequence ID" value="SFD01615.1"/>
    <property type="molecule type" value="Genomic_DNA"/>
</dbReference>
<feature type="non-terminal residue" evidence="8">
    <location>
        <position position="1"/>
    </location>
</feature>
<organism evidence="8 9">
    <name type="scientific">Flexibacter flexilis DSM 6793</name>
    <dbReference type="NCBI Taxonomy" id="927664"/>
    <lineage>
        <taxon>Bacteria</taxon>
        <taxon>Pseudomonadati</taxon>
        <taxon>Bacteroidota</taxon>
        <taxon>Cytophagia</taxon>
        <taxon>Cytophagales</taxon>
        <taxon>Flexibacteraceae</taxon>
        <taxon>Flexibacter</taxon>
    </lineage>
</organism>
<dbReference type="PANTHER" id="PTHR30349:SF64">
    <property type="entry name" value="PROPHAGE INTEGRASE INTD-RELATED"/>
    <property type="match status" value="1"/>
</dbReference>
<evidence type="ECO:0000259" key="7">
    <source>
        <dbReference type="PROSITE" id="PS51900"/>
    </source>
</evidence>
<comment type="similarity">
    <text evidence="1">Belongs to the 'phage' integrase family.</text>
</comment>
<feature type="domain" description="Tyr recombinase" evidence="6">
    <location>
        <begin position="224"/>
        <end position="419"/>
    </location>
</feature>
<evidence type="ECO:0000256" key="3">
    <source>
        <dbReference type="ARBA" id="ARBA00023125"/>
    </source>
</evidence>
<accession>A0A1I1NW06</accession>
<dbReference type="InterPro" id="IPR035386">
    <property type="entry name" value="Arm-DNA-bind_5"/>
</dbReference>
<evidence type="ECO:0000256" key="1">
    <source>
        <dbReference type="ARBA" id="ARBA00008857"/>
    </source>
</evidence>